<dbReference type="Gene3D" id="2.30.42.10">
    <property type="match status" value="1"/>
</dbReference>
<dbReference type="SUPFAM" id="SSF50156">
    <property type="entry name" value="PDZ domain-like"/>
    <property type="match status" value="2"/>
</dbReference>
<keyword evidence="3" id="KW-1185">Reference proteome</keyword>
<reference evidence="2 3" key="1">
    <citation type="submission" date="2019-10" db="EMBL/GenBank/DDBJ databases">
        <title>Assembly and Annotation for the nematode Trichostrongylus colubriformis.</title>
        <authorList>
            <person name="Martin J."/>
        </authorList>
    </citation>
    <scope>NUCLEOTIDE SEQUENCE [LARGE SCALE GENOMIC DNA]</scope>
    <source>
        <strain evidence="2">G859</strain>
        <tissue evidence="2">Whole worm</tissue>
    </source>
</reference>
<protein>
    <submittedName>
        <fullName evidence="2">PDZ domain-containing protein</fullName>
    </submittedName>
</protein>
<organism evidence="2 3">
    <name type="scientific">Trichostrongylus colubriformis</name>
    <name type="common">Black scour worm</name>
    <dbReference type="NCBI Taxonomy" id="6319"/>
    <lineage>
        <taxon>Eukaryota</taxon>
        <taxon>Metazoa</taxon>
        <taxon>Ecdysozoa</taxon>
        <taxon>Nematoda</taxon>
        <taxon>Chromadorea</taxon>
        <taxon>Rhabditida</taxon>
        <taxon>Rhabditina</taxon>
        <taxon>Rhabditomorpha</taxon>
        <taxon>Strongyloidea</taxon>
        <taxon>Trichostrongylidae</taxon>
        <taxon>Trichostrongylus</taxon>
    </lineage>
</organism>
<feature type="domain" description="PDZ" evidence="1">
    <location>
        <begin position="58"/>
        <end position="138"/>
    </location>
</feature>
<dbReference type="AlphaFoldDB" id="A0AAN8IQ68"/>
<dbReference type="EMBL" id="WIXE01010346">
    <property type="protein sequence ID" value="KAK5977642.1"/>
    <property type="molecule type" value="Genomic_DNA"/>
</dbReference>
<dbReference type="PANTHER" id="PTHR31327">
    <property type="entry name" value="SPERM MEIOSIS PDZ DOMAIN CONTAINING PROTEINS-RELATED"/>
    <property type="match status" value="1"/>
</dbReference>
<sequence>MIPPQEMQPQMVQQPPVMVQQPPVMVQQPPVMVQQPPVMVQQPPVMVQQPPVMVPEQPVILTKGRKELKFKTPISVGIELKDSKVTNVLPSSELMGVIFVGDFILNVNGCPASTTPEFTAAVNSKLPGSVVLEYMRDEMCKYELKILPPRKAGYEMYEITLIWRSGGTPIGLLIHRDFSGRVVIAMVESGCTASKVVKPGDILLKVNNTEVQDRDVSRRVNEWLLFKAEPLVNERCDFFS</sequence>
<dbReference type="InterPro" id="IPR001478">
    <property type="entry name" value="PDZ"/>
</dbReference>
<comment type="caution">
    <text evidence="2">The sequence shown here is derived from an EMBL/GenBank/DDBJ whole genome shotgun (WGS) entry which is preliminary data.</text>
</comment>
<dbReference type="SMART" id="SM00228">
    <property type="entry name" value="PDZ"/>
    <property type="match status" value="2"/>
</dbReference>
<feature type="domain" description="PDZ" evidence="1">
    <location>
        <begin position="158"/>
        <end position="213"/>
    </location>
</feature>
<dbReference type="PROSITE" id="PS50106">
    <property type="entry name" value="PDZ"/>
    <property type="match status" value="2"/>
</dbReference>
<name>A0AAN8IQ68_TRICO</name>
<evidence type="ECO:0000313" key="3">
    <source>
        <dbReference type="Proteomes" id="UP001331761"/>
    </source>
</evidence>
<proteinExistence type="predicted"/>
<dbReference type="InterPro" id="IPR036034">
    <property type="entry name" value="PDZ_sf"/>
</dbReference>
<evidence type="ECO:0000313" key="2">
    <source>
        <dbReference type="EMBL" id="KAK5977642.1"/>
    </source>
</evidence>
<dbReference type="Proteomes" id="UP001331761">
    <property type="component" value="Unassembled WGS sequence"/>
</dbReference>
<gene>
    <name evidence="2" type="ORF">GCK32_016832</name>
</gene>
<dbReference type="InterPro" id="IPR040264">
    <property type="entry name" value="T15H9.4-like"/>
</dbReference>
<accession>A0AAN8IQ68</accession>
<dbReference type="PANTHER" id="PTHR31327:SF5">
    <property type="entry name" value="PDZ DOMAIN-CONTAINING PROTEIN"/>
    <property type="match status" value="1"/>
</dbReference>
<evidence type="ECO:0000259" key="1">
    <source>
        <dbReference type="PROSITE" id="PS50106"/>
    </source>
</evidence>